<feature type="transmembrane region" description="Helical" evidence="7">
    <location>
        <begin position="75"/>
        <end position="98"/>
    </location>
</feature>
<accession>A0A7C5KCM4</accession>
<dbReference type="AlphaFoldDB" id="A0A7C5KCM4"/>
<dbReference type="SUPFAM" id="SSF161098">
    <property type="entry name" value="MetI-like"/>
    <property type="match status" value="1"/>
</dbReference>
<evidence type="ECO:0000256" key="7">
    <source>
        <dbReference type="RuleBase" id="RU363032"/>
    </source>
</evidence>
<dbReference type="PANTHER" id="PTHR43386:SF1">
    <property type="entry name" value="D,D-DIPEPTIDE TRANSPORT SYSTEM PERMEASE PROTEIN DDPC-RELATED"/>
    <property type="match status" value="1"/>
</dbReference>
<dbReference type="InterPro" id="IPR035906">
    <property type="entry name" value="MetI-like_sf"/>
</dbReference>
<keyword evidence="5 7" id="KW-1133">Transmembrane helix</keyword>
<comment type="subcellular location">
    <subcellularLocation>
        <location evidence="1 7">Cell membrane</location>
        <topology evidence="1 7">Multi-pass membrane protein</topology>
    </subcellularLocation>
</comment>
<dbReference type="PROSITE" id="PS50928">
    <property type="entry name" value="ABC_TM1"/>
    <property type="match status" value="1"/>
</dbReference>
<comment type="caution">
    <text evidence="9">The sequence shown here is derived from an EMBL/GenBank/DDBJ whole genome shotgun (WGS) entry which is preliminary data.</text>
</comment>
<keyword evidence="3" id="KW-1003">Cell membrane</keyword>
<feature type="transmembrane region" description="Helical" evidence="7">
    <location>
        <begin position="110"/>
        <end position="129"/>
    </location>
</feature>
<reference evidence="9" key="1">
    <citation type="journal article" date="2020" name="mSystems">
        <title>Genome- and Community-Level Interaction Insights into Carbon Utilization and Element Cycling Functions of Hydrothermarchaeota in Hydrothermal Sediment.</title>
        <authorList>
            <person name="Zhou Z."/>
            <person name="Liu Y."/>
            <person name="Xu W."/>
            <person name="Pan J."/>
            <person name="Luo Z.H."/>
            <person name="Li M."/>
        </authorList>
    </citation>
    <scope>NUCLEOTIDE SEQUENCE [LARGE SCALE GENOMIC DNA]</scope>
    <source>
        <strain evidence="9">SpSt-1019</strain>
    </source>
</reference>
<dbReference type="PANTHER" id="PTHR43386">
    <property type="entry name" value="OLIGOPEPTIDE TRANSPORT SYSTEM PERMEASE PROTEIN APPC"/>
    <property type="match status" value="1"/>
</dbReference>
<dbReference type="CDD" id="cd06261">
    <property type="entry name" value="TM_PBP2"/>
    <property type="match status" value="1"/>
</dbReference>
<evidence type="ECO:0000259" key="8">
    <source>
        <dbReference type="PROSITE" id="PS50928"/>
    </source>
</evidence>
<name>A0A7C5KCM4_9BACT</name>
<gene>
    <name evidence="9" type="ORF">ENL70_05155</name>
</gene>
<feature type="transmembrane region" description="Helical" evidence="7">
    <location>
        <begin position="189"/>
        <end position="219"/>
    </location>
</feature>
<keyword evidence="6 7" id="KW-0472">Membrane</keyword>
<keyword evidence="4 7" id="KW-0812">Transmembrane</keyword>
<feature type="domain" description="ABC transmembrane type-1" evidence="8">
    <location>
        <begin position="71"/>
        <end position="261"/>
    </location>
</feature>
<dbReference type="Gene3D" id="1.10.3720.10">
    <property type="entry name" value="MetI-like"/>
    <property type="match status" value="1"/>
</dbReference>
<evidence type="ECO:0000256" key="2">
    <source>
        <dbReference type="ARBA" id="ARBA00022448"/>
    </source>
</evidence>
<evidence type="ECO:0000256" key="1">
    <source>
        <dbReference type="ARBA" id="ARBA00004651"/>
    </source>
</evidence>
<dbReference type="GO" id="GO:0055085">
    <property type="term" value="P:transmembrane transport"/>
    <property type="evidence" value="ECO:0007669"/>
    <property type="project" value="InterPro"/>
</dbReference>
<proteinExistence type="inferred from homology"/>
<evidence type="ECO:0000256" key="6">
    <source>
        <dbReference type="ARBA" id="ARBA00023136"/>
    </source>
</evidence>
<evidence type="ECO:0000256" key="5">
    <source>
        <dbReference type="ARBA" id="ARBA00022989"/>
    </source>
</evidence>
<sequence>MKNLAKFYFSLGCLILVPIIGGVVFAPLLTPYSPQAFDFSALGSPQPPSFLHPLGTDIYGRDILSRLLYGGRVSLAVALVAVSISVSLGTFLGSMSALLGKAFDFLFMRFVDAMLSFPIIFLLLAVQSILKRPEIIYTMVIIGLTSWMGIARIVRTQTLSIKNSNYVQVSKMFGANNLWILRKHVLPNVLNIVLVASVLGMSNAIMTESALSFLGLGVQPPYASWGNMLGEAQDYFFEYPYLLIFPGMCITLTILGFNFIGEALRLYMNPKER</sequence>
<protein>
    <submittedName>
        <fullName evidence="9">ABC transporter permease</fullName>
    </submittedName>
</protein>
<feature type="transmembrane region" description="Helical" evidence="7">
    <location>
        <begin position="239"/>
        <end position="261"/>
    </location>
</feature>
<evidence type="ECO:0000313" key="9">
    <source>
        <dbReference type="EMBL" id="HHI65917.1"/>
    </source>
</evidence>
<dbReference type="Pfam" id="PF00528">
    <property type="entry name" value="BPD_transp_1"/>
    <property type="match status" value="1"/>
</dbReference>
<dbReference type="InterPro" id="IPR000515">
    <property type="entry name" value="MetI-like"/>
</dbReference>
<keyword evidence="2 7" id="KW-0813">Transport</keyword>
<feature type="transmembrane region" description="Helical" evidence="7">
    <location>
        <begin position="7"/>
        <end position="29"/>
    </location>
</feature>
<dbReference type="InterPro" id="IPR050366">
    <property type="entry name" value="BP-dependent_transpt_permease"/>
</dbReference>
<feature type="transmembrane region" description="Helical" evidence="7">
    <location>
        <begin position="135"/>
        <end position="154"/>
    </location>
</feature>
<evidence type="ECO:0000256" key="4">
    <source>
        <dbReference type="ARBA" id="ARBA00022692"/>
    </source>
</evidence>
<organism evidence="9">
    <name type="scientific">Thermodesulfobium narugense</name>
    <dbReference type="NCBI Taxonomy" id="184064"/>
    <lineage>
        <taxon>Bacteria</taxon>
        <taxon>Pseudomonadati</taxon>
        <taxon>Thermodesulfobiota</taxon>
        <taxon>Thermodesulfobiia</taxon>
        <taxon>Thermodesulfobiales</taxon>
        <taxon>Thermodesulfobiaceae</taxon>
        <taxon>Thermodesulfobium</taxon>
    </lineage>
</organism>
<dbReference type="GO" id="GO:0005886">
    <property type="term" value="C:plasma membrane"/>
    <property type="evidence" value="ECO:0007669"/>
    <property type="project" value="UniProtKB-SubCell"/>
</dbReference>
<comment type="similarity">
    <text evidence="7">Belongs to the binding-protein-dependent transport system permease family.</text>
</comment>
<evidence type="ECO:0000256" key="3">
    <source>
        <dbReference type="ARBA" id="ARBA00022475"/>
    </source>
</evidence>
<dbReference type="EMBL" id="DRUY01000175">
    <property type="protein sequence ID" value="HHI65917.1"/>
    <property type="molecule type" value="Genomic_DNA"/>
</dbReference>